<feature type="coiled-coil region" evidence="5">
    <location>
        <begin position="222"/>
        <end position="270"/>
    </location>
</feature>
<evidence type="ECO:0000313" key="7">
    <source>
        <dbReference type="EMBL" id="GAA2405764.1"/>
    </source>
</evidence>
<accession>A0ABN3IID8</accession>
<dbReference type="InterPro" id="IPR000064">
    <property type="entry name" value="NLP_P60_dom"/>
</dbReference>
<evidence type="ECO:0000259" key="6">
    <source>
        <dbReference type="PROSITE" id="PS51935"/>
    </source>
</evidence>
<dbReference type="InterPro" id="IPR051794">
    <property type="entry name" value="PG_Endopeptidase_C40"/>
</dbReference>
<dbReference type="SUPFAM" id="SSF54001">
    <property type="entry name" value="Cysteine proteinases"/>
    <property type="match status" value="1"/>
</dbReference>
<proteinExistence type="inferred from homology"/>
<reference evidence="7 8" key="1">
    <citation type="journal article" date="2019" name="Int. J. Syst. Evol. Microbiol.">
        <title>The Global Catalogue of Microorganisms (GCM) 10K type strain sequencing project: providing services to taxonomists for standard genome sequencing and annotation.</title>
        <authorList>
            <consortium name="The Broad Institute Genomics Platform"/>
            <consortium name="The Broad Institute Genome Sequencing Center for Infectious Disease"/>
            <person name="Wu L."/>
            <person name="Ma J."/>
        </authorList>
    </citation>
    <scope>NUCLEOTIDE SEQUENCE [LARGE SCALE GENOMIC DNA]</scope>
    <source>
        <strain evidence="7 8">JCM 3325</strain>
    </source>
</reference>
<dbReference type="Pfam" id="PF00877">
    <property type="entry name" value="NLPC_P60"/>
    <property type="match status" value="1"/>
</dbReference>
<keyword evidence="2" id="KW-0645">Protease</keyword>
<dbReference type="InterPro" id="IPR038765">
    <property type="entry name" value="Papain-like_cys_pep_sf"/>
</dbReference>
<keyword evidence="8" id="KW-1185">Reference proteome</keyword>
<feature type="domain" description="NlpC/P60" evidence="6">
    <location>
        <begin position="289"/>
        <end position="424"/>
    </location>
</feature>
<keyword evidence="3" id="KW-0378">Hydrolase</keyword>
<dbReference type="RefSeq" id="WP_344587499.1">
    <property type="nucleotide sequence ID" value="NZ_BAAARW010000004.1"/>
</dbReference>
<dbReference type="Gene3D" id="3.90.1720.10">
    <property type="entry name" value="endopeptidase domain like (from Nostoc punctiforme)"/>
    <property type="match status" value="1"/>
</dbReference>
<dbReference type="EMBL" id="BAAARW010000004">
    <property type="protein sequence ID" value="GAA2405764.1"/>
    <property type="molecule type" value="Genomic_DNA"/>
</dbReference>
<sequence length="424" mass="45565">MFLNAASLDMGRARLRVRLAALSLCVTGVVGATGALAVPAAPHARADPAPSAQDVRRGEERVRERAAEVGRTKARLAQANGELERLAAASALAVERYNGQLVKLERSRGAVTEARNRVAEAGRRVGAAQSELAVYAADAYRVNTGYNGWSAVVAGQGGPQGFMDRAGMVEMLARRRAAAIQRVEVARSVADVFQRQASAAYDEQRLATERAETAKHAAEVAVTRQRTSVQEIETERRRLERSLGEARARAARLERERQAALERAEERRVRAALQANADGPVPGLTLTGSKRGDVVVGAALQYLGTPYSWGGGNANGPSYGIAHGAHIYGFDCSGLALYAWAKVGVQLDHWTGTQWTSGPHIPLDRLRRGDLVFFAHDTSDPDTIHHVGIFIGKGRMVEAPYTGARVRISTIWRDGLIGATRPAG</sequence>
<evidence type="ECO:0000256" key="5">
    <source>
        <dbReference type="SAM" id="Coils"/>
    </source>
</evidence>
<dbReference type="PROSITE" id="PS51935">
    <property type="entry name" value="NLPC_P60"/>
    <property type="match status" value="1"/>
</dbReference>
<protein>
    <submittedName>
        <fullName evidence="7">NlpC/P60 family protein</fullName>
    </submittedName>
</protein>
<keyword evidence="4" id="KW-0788">Thiol protease</keyword>
<keyword evidence="5" id="KW-0175">Coiled coil</keyword>
<gene>
    <name evidence="7" type="ORF">GCM10010191_12080</name>
</gene>
<evidence type="ECO:0000256" key="2">
    <source>
        <dbReference type="ARBA" id="ARBA00022670"/>
    </source>
</evidence>
<comment type="caution">
    <text evidence="7">The sequence shown here is derived from an EMBL/GenBank/DDBJ whole genome shotgun (WGS) entry which is preliminary data.</text>
</comment>
<name>A0ABN3IID8_9ACTN</name>
<dbReference type="PANTHER" id="PTHR47359:SF3">
    <property type="entry name" value="NLP_P60 DOMAIN-CONTAINING PROTEIN-RELATED"/>
    <property type="match status" value="1"/>
</dbReference>
<evidence type="ECO:0000256" key="1">
    <source>
        <dbReference type="ARBA" id="ARBA00007074"/>
    </source>
</evidence>
<comment type="similarity">
    <text evidence="1">Belongs to the peptidase C40 family.</text>
</comment>
<dbReference type="Proteomes" id="UP001501231">
    <property type="component" value="Unassembled WGS sequence"/>
</dbReference>
<organism evidence="7 8">
    <name type="scientific">Actinomadura vinacea</name>
    <dbReference type="NCBI Taxonomy" id="115336"/>
    <lineage>
        <taxon>Bacteria</taxon>
        <taxon>Bacillati</taxon>
        <taxon>Actinomycetota</taxon>
        <taxon>Actinomycetes</taxon>
        <taxon>Streptosporangiales</taxon>
        <taxon>Thermomonosporaceae</taxon>
        <taxon>Actinomadura</taxon>
    </lineage>
</organism>
<evidence type="ECO:0000313" key="8">
    <source>
        <dbReference type="Proteomes" id="UP001501231"/>
    </source>
</evidence>
<evidence type="ECO:0000256" key="3">
    <source>
        <dbReference type="ARBA" id="ARBA00022801"/>
    </source>
</evidence>
<evidence type="ECO:0000256" key="4">
    <source>
        <dbReference type="ARBA" id="ARBA00022807"/>
    </source>
</evidence>
<dbReference type="PANTHER" id="PTHR47359">
    <property type="entry name" value="PEPTIDOGLYCAN DL-ENDOPEPTIDASE CWLO"/>
    <property type="match status" value="1"/>
</dbReference>